<protein>
    <submittedName>
        <fullName evidence="6">Type II toxin-antitoxin system HipA family toxin</fullName>
    </submittedName>
</protein>
<evidence type="ECO:0000256" key="2">
    <source>
        <dbReference type="ARBA" id="ARBA00022679"/>
    </source>
</evidence>
<keyword evidence="3" id="KW-0418">Kinase</keyword>
<feature type="domain" description="HipA N-terminal subdomain 1" evidence="5">
    <location>
        <begin position="4"/>
        <end position="105"/>
    </location>
</feature>
<accession>A0ABY9YUC5</accession>
<evidence type="ECO:0000256" key="3">
    <source>
        <dbReference type="ARBA" id="ARBA00022777"/>
    </source>
</evidence>
<dbReference type="CDD" id="cd17808">
    <property type="entry name" value="HipA_Ec_like"/>
    <property type="match status" value="1"/>
</dbReference>
<evidence type="ECO:0000313" key="6">
    <source>
        <dbReference type="EMBL" id="WNH54150.1"/>
    </source>
</evidence>
<evidence type="ECO:0000256" key="1">
    <source>
        <dbReference type="ARBA" id="ARBA00010164"/>
    </source>
</evidence>
<dbReference type="Pfam" id="PF07804">
    <property type="entry name" value="HipA_C"/>
    <property type="match status" value="1"/>
</dbReference>
<feature type="domain" description="HipA-like C-terminal" evidence="4">
    <location>
        <begin position="153"/>
        <end position="402"/>
    </location>
</feature>
<evidence type="ECO:0000313" key="7">
    <source>
        <dbReference type="Proteomes" id="UP001302072"/>
    </source>
</evidence>
<dbReference type="RefSeq" id="WP_311193265.1">
    <property type="nucleotide sequence ID" value="NZ_CP115541.1"/>
</dbReference>
<comment type="similarity">
    <text evidence="1">Belongs to the HipA Ser/Thr kinase family.</text>
</comment>
<dbReference type="PANTHER" id="PTHR37419:SF1">
    <property type="entry name" value="SERINE_THREONINE-PROTEIN KINASE TOXIN HIPA"/>
    <property type="match status" value="1"/>
</dbReference>
<dbReference type="EMBL" id="CP115541">
    <property type="protein sequence ID" value="WNH54150.1"/>
    <property type="molecule type" value="Genomic_DNA"/>
</dbReference>
<dbReference type="NCBIfam" id="TIGR03071">
    <property type="entry name" value="couple_hipA"/>
    <property type="match status" value="1"/>
</dbReference>
<name>A0ABY9YUC5_9GAMM</name>
<gene>
    <name evidence="6" type="ORF">PDM29_07705</name>
</gene>
<organism evidence="6 7">
    <name type="scientific">Stenotrophomonas oahuensis</name>
    <dbReference type="NCBI Taxonomy" id="3003271"/>
    <lineage>
        <taxon>Bacteria</taxon>
        <taxon>Pseudomonadati</taxon>
        <taxon>Pseudomonadota</taxon>
        <taxon>Gammaproteobacteria</taxon>
        <taxon>Lysobacterales</taxon>
        <taxon>Lysobacteraceae</taxon>
        <taxon>Stenotrophomonas</taxon>
    </lineage>
</organism>
<dbReference type="Proteomes" id="UP001302072">
    <property type="component" value="Chromosome"/>
</dbReference>
<reference evidence="6 7" key="1">
    <citation type="submission" date="2022-12" db="EMBL/GenBank/DDBJ databases">
        <title>Two new species, Stenotrophomonas aracearum and Stenotrophomonas oahuensis, isolated from Anthurium (Araceae family) in Hawaii.</title>
        <authorList>
            <person name="Chunag S.C."/>
            <person name="Dobhal S."/>
            <person name="Alvarez A."/>
            <person name="Arif M."/>
        </authorList>
    </citation>
    <scope>NUCLEOTIDE SEQUENCE [LARGE SCALE GENOMIC DNA]</scope>
    <source>
        <strain evidence="6 7">A5586</strain>
    </source>
</reference>
<evidence type="ECO:0000259" key="4">
    <source>
        <dbReference type="Pfam" id="PF07804"/>
    </source>
</evidence>
<dbReference type="InterPro" id="IPR012893">
    <property type="entry name" value="HipA-like_C"/>
</dbReference>
<keyword evidence="7" id="KW-1185">Reference proteome</keyword>
<dbReference type="Pfam" id="PF13657">
    <property type="entry name" value="Couple_hipA"/>
    <property type="match status" value="1"/>
</dbReference>
<sequence length="441" mass="48414">MAALTVWMNGLEVATWHDAANATPRLTYAASWLASPAPRPLSLSLPLLPAGESHRGQVVLDYFDNLLPDNASIRARIRNRFGTRSTGTFDLLQAIGRDCVGAVQLLPQGATPGELHRIDYRPLDDSDVAAILRGVTTSPLPGSAADQSDEFRISIAGAQEKTGLLRHADGWGLPSGSTPSTHIFKLPLGLVGNMQADMQLSVENEWLCMHLIGAFGIPVASTSMGTFDEQRALIVERFDRRLARDGTWWLRLPQEDMCQVFGLPPASKYEVEGGPGIVEIMDLLRQSEDATDRATFFKVQILFWMLAATDGHAKNFSVHIEAEGRFRLTPVYDVLSVYPILGRGPGLLDPHEAQLAMSLRGKNRHRKLSGIRRRHWNETARKCGISAGAEPWIEELLARVEPAIRQVEQELPPGFPQEVARPIFTGLRAASARLSAMAPDA</sequence>
<dbReference type="PANTHER" id="PTHR37419">
    <property type="entry name" value="SERINE/THREONINE-PROTEIN KINASE TOXIN HIPA"/>
    <property type="match status" value="1"/>
</dbReference>
<dbReference type="InterPro" id="IPR052028">
    <property type="entry name" value="HipA_Ser/Thr_kinase"/>
</dbReference>
<dbReference type="InterPro" id="IPR017508">
    <property type="entry name" value="HipA_N1"/>
</dbReference>
<keyword evidence="2" id="KW-0808">Transferase</keyword>
<evidence type="ECO:0000259" key="5">
    <source>
        <dbReference type="Pfam" id="PF13657"/>
    </source>
</evidence>
<proteinExistence type="inferred from homology"/>